<dbReference type="PROSITE" id="PS50157">
    <property type="entry name" value="ZINC_FINGER_C2H2_2"/>
    <property type="match status" value="2"/>
</dbReference>
<dbReference type="SMART" id="SM00355">
    <property type="entry name" value="ZnF_C2H2"/>
    <property type="match status" value="2"/>
</dbReference>
<organism evidence="5">
    <name type="scientific">Schistosoma curassoni</name>
    <dbReference type="NCBI Taxonomy" id="6186"/>
    <lineage>
        <taxon>Eukaryota</taxon>
        <taxon>Metazoa</taxon>
        <taxon>Spiralia</taxon>
        <taxon>Lophotrochozoa</taxon>
        <taxon>Platyhelminthes</taxon>
        <taxon>Trematoda</taxon>
        <taxon>Digenea</taxon>
        <taxon>Strigeidida</taxon>
        <taxon>Schistosomatoidea</taxon>
        <taxon>Schistosomatidae</taxon>
        <taxon>Schistosoma</taxon>
    </lineage>
</organism>
<keyword evidence="4" id="KW-1185">Reference proteome</keyword>
<dbReference type="Gene3D" id="3.30.160.60">
    <property type="entry name" value="Classic Zinc Finger"/>
    <property type="match status" value="2"/>
</dbReference>
<sequence length="75" mass="8677">IRHPCNQCDRRFGSKSKLNDHIKVAHEGITFPCDECSKIFSSNGALCRHLQSVHQGNDFFDKAFLFVRFFQVLMC</sequence>
<dbReference type="Pfam" id="PF00096">
    <property type="entry name" value="zf-C2H2"/>
    <property type="match status" value="2"/>
</dbReference>
<dbReference type="Proteomes" id="UP000279833">
    <property type="component" value="Unassembled WGS sequence"/>
</dbReference>
<dbReference type="WBParaSite" id="SCUD_0002010401-mRNA-1">
    <property type="protein sequence ID" value="SCUD_0002010401-mRNA-1"/>
    <property type="gene ID" value="SCUD_0002010401"/>
</dbReference>
<name>A0A183KYF4_9TREM</name>
<accession>A0A183KYF4</accession>
<evidence type="ECO:0000256" key="1">
    <source>
        <dbReference type="PROSITE-ProRule" id="PRU00042"/>
    </source>
</evidence>
<reference evidence="3 4" key="2">
    <citation type="submission" date="2018-11" db="EMBL/GenBank/DDBJ databases">
        <authorList>
            <consortium name="Pathogen Informatics"/>
        </authorList>
    </citation>
    <scope>NUCLEOTIDE SEQUENCE [LARGE SCALE GENOMIC DNA]</scope>
    <source>
        <strain evidence="3">Dakar</strain>
        <strain evidence="4">Dakar, Senegal</strain>
    </source>
</reference>
<keyword evidence="1" id="KW-0862">Zinc</keyword>
<evidence type="ECO:0000259" key="2">
    <source>
        <dbReference type="PROSITE" id="PS50157"/>
    </source>
</evidence>
<dbReference type="PROSITE" id="PS00028">
    <property type="entry name" value="ZINC_FINGER_C2H2_1"/>
    <property type="match status" value="2"/>
</dbReference>
<keyword evidence="1" id="KW-0863">Zinc-finger</keyword>
<gene>
    <name evidence="3" type="ORF">SCUD_LOCUS20101</name>
</gene>
<evidence type="ECO:0000313" key="4">
    <source>
        <dbReference type="Proteomes" id="UP000279833"/>
    </source>
</evidence>
<dbReference type="GO" id="GO:0008270">
    <property type="term" value="F:zinc ion binding"/>
    <property type="evidence" value="ECO:0007669"/>
    <property type="project" value="UniProtKB-KW"/>
</dbReference>
<feature type="domain" description="C2H2-type" evidence="2">
    <location>
        <begin position="31"/>
        <end position="59"/>
    </location>
</feature>
<feature type="domain" description="C2H2-type" evidence="2">
    <location>
        <begin position="3"/>
        <end position="28"/>
    </location>
</feature>
<dbReference type="SUPFAM" id="SSF57667">
    <property type="entry name" value="beta-beta-alpha zinc fingers"/>
    <property type="match status" value="1"/>
</dbReference>
<evidence type="ECO:0000313" key="5">
    <source>
        <dbReference type="WBParaSite" id="SCUD_0002010401-mRNA-1"/>
    </source>
</evidence>
<protein>
    <submittedName>
        <fullName evidence="5">C2H2-type domain-containing protein</fullName>
    </submittedName>
</protein>
<evidence type="ECO:0000313" key="3">
    <source>
        <dbReference type="EMBL" id="VDP71197.1"/>
    </source>
</evidence>
<proteinExistence type="predicted"/>
<dbReference type="AlphaFoldDB" id="A0A183KYF4"/>
<reference evidence="5" key="1">
    <citation type="submission" date="2016-06" db="UniProtKB">
        <authorList>
            <consortium name="WormBaseParasite"/>
        </authorList>
    </citation>
    <scope>IDENTIFICATION</scope>
</reference>
<keyword evidence="1" id="KW-0479">Metal-binding</keyword>
<dbReference type="InterPro" id="IPR036236">
    <property type="entry name" value="Znf_C2H2_sf"/>
</dbReference>
<dbReference type="InterPro" id="IPR013087">
    <property type="entry name" value="Znf_C2H2_type"/>
</dbReference>
<dbReference type="STRING" id="6186.A0A183KYF4"/>
<dbReference type="EMBL" id="UZAK01043658">
    <property type="protein sequence ID" value="VDP71197.1"/>
    <property type="molecule type" value="Genomic_DNA"/>
</dbReference>